<dbReference type="GO" id="GO:0046872">
    <property type="term" value="F:metal ion binding"/>
    <property type="evidence" value="ECO:0007669"/>
    <property type="project" value="UniProtKB-KW"/>
</dbReference>
<evidence type="ECO:0000259" key="11">
    <source>
        <dbReference type="PROSITE" id="PS51712"/>
    </source>
</evidence>
<dbReference type="InterPro" id="IPR027417">
    <property type="entry name" value="P-loop_NTPase"/>
</dbReference>
<evidence type="ECO:0000256" key="8">
    <source>
        <dbReference type="ARBA" id="ARBA00023134"/>
    </source>
</evidence>
<evidence type="ECO:0000259" key="10">
    <source>
        <dbReference type="PROSITE" id="PS51706"/>
    </source>
</evidence>
<dbReference type="GO" id="GO:0042254">
    <property type="term" value="P:ribosome biogenesis"/>
    <property type="evidence" value="ECO:0007669"/>
    <property type="project" value="UniProtKB-KW"/>
</dbReference>
<dbReference type="PANTHER" id="PTHR43834:SF6">
    <property type="entry name" value="GTPASE DER"/>
    <property type="match status" value="1"/>
</dbReference>
<evidence type="ECO:0000256" key="1">
    <source>
        <dbReference type="ARBA" id="ARBA00008279"/>
    </source>
</evidence>
<keyword evidence="8" id="KW-0342">GTP-binding</keyword>
<dbReference type="GO" id="GO:0005525">
    <property type="term" value="F:GTP binding"/>
    <property type="evidence" value="ECO:0007669"/>
    <property type="project" value="UniProtKB-KW"/>
</dbReference>
<keyword evidence="4" id="KW-0479">Metal-binding</keyword>
<dbReference type="PRINTS" id="PR00326">
    <property type="entry name" value="GTP1OBG"/>
</dbReference>
<dbReference type="InterPro" id="IPR016484">
    <property type="entry name" value="GTPase_Der"/>
</dbReference>
<evidence type="ECO:0000256" key="6">
    <source>
        <dbReference type="ARBA" id="ARBA00022741"/>
    </source>
</evidence>
<dbReference type="GO" id="GO:0043022">
    <property type="term" value="F:ribosome binding"/>
    <property type="evidence" value="ECO:0007669"/>
    <property type="project" value="TreeGrafter"/>
</dbReference>
<keyword evidence="5" id="KW-0677">Repeat</keyword>
<dbReference type="PROSITE" id="PS51712">
    <property type="entry name" value="G_ENGA"/>
    <property type="match status" value="2"/>
</dbReference>
<organism evidence="12">
    <name type="scientific">hot springs metagenome</name>
    <dbReference type="NCBI Taxonomy" id="433727"/>
    <lineage>
        <taxon>unclassified sequences</taxon>
        <taxon>metagenomes</taxon>
        <taxon>ecological metagenomes</taxon>
    </lineage>
</organism>
<dbReference type="FunFam" id="3.40.50.300:FF:000057">
    <property type="entry name" value="GTPase Der"/>
    <property type="match status" value="1"/>
</dbReference>
<dbReference type="HAMAP" id="MF_00195">
    <property type="entry name" value="GTPase_Der"/>
    <property type="match status" value="1"/>
</dbReference>
<proteinExistence type="inferred from homology"/>
<dbReference type="CDD" id="cd01895">
    <property type="entry name" value="EngA2"/>
    <property type="match status" value="1"/>
</dbReference>
<comment type="similarity">
    <text evidence="1">Belongs to the TRAFAC class TrmE-Era-EngA-EngB-Septin-like GTPase superfamily. EngA (Der) GTPase family.</text>
</comment>
<dbReference type="InterPro" id="IPR032859">
    <property type="entry name" value="KH_dom-like"/>
</dbReference>
<gene>
    <name evidence="12" type="ORF">A45J_1519</name>
</gene>
<dbReference type="Gene3D" id="3.30.300.20">
    <property type="match status" value="1"/>
</dbReference>
<dbReference type="InterPro" id="IPR015946">
    <property type="entry name" value="KH_dom-like_a/b"/>
</dbReference>
<dbReference type="InterPro" id="IPR006073">
    <property type="entry name" value="GTP-bd"/>
</dbReference>
<name>A0A5J4L1X7_9ZZZZ</name>
<evidence type="ECO:0000256" key="5">
    <source>
        <dbReference type="ARBA" id="ARBA00022737"/>
    </source>
</evidence>
<dbReference type="InterPro" id="IPR005225">
    <property type="entry name" value="Small_GTP-bd"/>
</dbReference>
<dbReference type="FunFam" id="3.40.50.300:FF:000040">
    <property type="entry name" value="GTPase Der"/>
    <property type="match status" value="1"/>
</dbReference>
<dbReference type="Pfam" id="PF14714">
    <property type="entry name" value="KH_dom-like"/>
    <property type="match status" value="1"/>
</dbReference>
<evidence type="ECO:0000256" key="3">
    <source>
        <dbReference type="ARBA" id="ARBA00022517"/>
    </source>
</evidence>
<dbReference type="Gene3D" id="3.40.50.300">
    <property type="entry name" value="P-loop containing nucleotide triphosphate hydrolases"/>
    <property type="match status" value="2"/>
</dbReference>
<keyword evidence="6" id="KW-0547">Nucleotide-binding</keyword>
<dbReference type="Pfam" id="PF01926">
    <property type="entry name" value="MMR_HSR1"/>
    <property type="match status" value="2"/>
</dbReference>
<feature type="domain" description="EngB-type G" evidence="10">
    <location>
        <begin position="1"/>
        <end position="175"/>
    </location>
</feature>
<comment type="caution">
    <text evidence="12">The sequence shown here is derived from an EMBL/GenBank/DDBJ whole genome shotgun (WGS) entry which is preliminary data.</text>
</comment>
<dbReference type="CDD" id="cd01894">
    <property type="entry name" value="EngA1"/>
    <property type="match status" value="1"/>
</dbReference>
<evidence type="ECO:0000256" key="7">
    <source>
        <dbReference type="ARBA" id="ARBA00022842"/>
    </source>
</evidence>
<evidence type="ECO:0000256" key="4">
    <source>
        <dbReference type="ARBA" id="ARBA00022723"/>
    </source>
</evidence>
<reference evidence="12" key="1">
    <citation type="submission" date="2019-10" db="EMBL/GenBank/DDBJ databases">
        <title>Metagenomic sequencing of thiosulfate-disproportionating enrichment culture.</title>
        <authorList>
            <person name="Umezawa K."/>
            <person name="Kojima H."/>
            <person name="Fukui M."/>
        </authorList>
    </citation>
    <scope>NUCLEOTIDE SEQUENCE</scope>
    <source>
        <strain evidence="12">45J</strain>
    </source>
</reference>
<keyword evidence="3" id="KW-0690">Ribosome biogenesis</keyword>
<sequence>MKPIIAIVGRANVGKSTLFNRMVRMSVDRTKSTAITESIPGVTRDRNYVETEWDRKKFIVIDTGGFYAEEISHGDKEILRQVREQAMFAIEEADLIIHLLDAKEGLMPSDIELADILRKSGKKILWVVNKIDTQSKEDRLLEFYRIGAEEIIPVSAVTGYGFDELMDKAIALIPKDMETKPSEDEIPRVAVVGRPNVGKSTLINSLLGKKRLIVSHIPGTTRDSIDSICSYYGKRYLLIDTAGIRKKGKIYSQKIDIEKFSIVRAIRSIERADVAIIVLDASEGVVEQDQKIAGIVEDYGKGVIFLLNKWDIIREPEIYYKEIIQELKNKIWFMDYAPCITTSGLEKKRITKIFPIIDEIIAERQKRIPTADLNKFLSKIIAVKPFPPYKGRELKFFYITQVGIKPPTFTIFVNYPSGVKAHHIRYIEKALRQEYSFKGTPIRIYVKSR</sequence>
<dbReference type="PROSITE" id="PS51706">
    <property type="entry name" value="G_ENGB"/>
    <property type="match status" value="1"/>
</dbReference>
<dbReference type="NCBIfam" id="TIGR03594">
    <property type="entry name" value="GTPase_EngA"/>
    <property type="match status" value="1"/>
</dbReference>
<accession>A0A5J4L1X7</accession>
<evidence type="ECO:0000256" key="2">
    <source>
        <dbReference type="ARBA" id="ARBA00020953"/>
    </source>
</evidence>
<dbReference type="InterPro" id="IPR030393">
    <property type="entry name" value="G_ENGB_dom"/>
</dbReference>
<dbReference type="FunFam" id="3.30.300.20:FF:000004">
    <property type="entry name" value="GTPase Der"/>
    <property type="match status" value="1"/>
</dbReference>
<feature type="domain" description="EngA-type G" evidence="11">
    <location>
        <begin position="3"/>
        <end position="177"/>
    </location>
</feature>
<dbReference type="AlphaFoldDB" id="A0A5J4L1X7"/>
<dbReference type="PANTHER" id="PTHR43834">
    <property type="entry name" value="GTPASE DER"/>
    <property type="match status" value="1"/>
</dbReference>
<feature type="domain" description="EngA-type G" evidence="11">
    <location>
        <begin position="187"/>
        <end position="365"/>
    </location>
</feature>
<dbReference type="InterPro" id="IPR031166">
    <property type="entry name" value="G_ENGA"/>
</dbReference>
<protein>
    <recommendedName>
        <fullName evidence="2">GTPase Der</fullName>
    </recommendedName>
    <alternativeName>
        <fullName evidence="9">GTP-binding protein EngA</fullName>
    </alternativeName>
</protein>
<dbReference type="PIRSF" id="PIRSF006485">
    <property type="entry name" value="GTP-binding_EngA"/>
    <property type="match status" value="1"/>
</dbReference>
<evidence type="ECO:0000256" key="9">
    <source>
        <dbReference type="ARBA" id="ARBA00032345"/>
    </source>
</evidence>
<keyword evidence="7" id="KW-0460">Magnesium</keyword>
<dbReference type="NCBIfam" id="TIGR00231">
    <property type="entry name" value="small_GTP"/>
    <property type="match status" value="2"/>
</dbReference>
<dbReference type="EMBL" id="BLAB01000001">
    <property type="protein sequence ID" value="GER93763.1"/>
    <property type="molecule type" value="Genomic_DNA"/>
</dbReference>
<dbReference type="SUPFAM" id="SSF52540">
    <property type="entry name" value="P-loop containing nucleoside triphosphate hydrolases"/>
    <property type="match status" value="2"/>
</dbReference>
<evidence type="ECO:0000313" key="12">
    <source>
        <dbReference type="EMBL" id="GER93763.1"/>
    </source>
</evidence>